<reference evidence="4 5" key="1">
    <citation type="submission" date="2018-10" db="EMBL/GenBank/DDBJ databases">
        <authorList>
            <consortium name="IHU Genomes"/>
        </authorList>
    </citation>
    <scope>NUCLEOTIDE SEQUENCE [LARGE SCALE GENOMIC DNA]</scope>
    <source>
        <strain evidence="4 5">A1</strain>
    </source>
</reference>
<keyword evidence="2" id="KW-1133">Transmembrane helix</keyword>
<evidence type="ECO:0000259" key="3">
    <source>
        <dbReference type="PROSITE" id="PS50192"/>
    </source>
</evidence>
<accession>A0A5K0U8C4</accession>
<evidence type="ECO:0000256" key="2">
    <source>
        <dbReference type="SAM" id="Phobius"/>
    </source>
</evidence>
<dbReference type="PROSITE" id="PS50192">
    <property type="entry name" value="T_SNARE"/>
    <property type="match status" value="1"/>
</dbReference>
<feature type="region of interest" description="Disordered" evidence="1">
    <location>
        <begin position="22"/>
        <end position="51"/>
    </location>
</feature>
<dbReference type="InterPro" id="IPR000727">
    <property type="entry name" value="T_SNARE_dom"/>
</dbReference>
<evidence type="ECO:0000256" key="1">
    <source>
        <dbReference type="SAM" id="MobiDB-lite"/>
    </source>
</evidence>
<evidence type="ECO:0000313" key="4">
    <source>
        <dbReference type="EMBL" id="VBB17642.1"/>
    </source>
</evidence>
<dbReference type="Proteomes" id="UP000594342">
    <property type="component" value="Unassembled WGS sequence"/>
</dbReference>
<feature type="transmembrane region" description="Helical" evidence="2">
    <location>
        <begin position="192"/>
        <end position="209"/>
    </location>
</feature>
<organism evidence="4 5">
    <name type="scientific">Yasminevirus sp. GU-2018</name>
    <dbReference type="NCBI Taxonomy" id="2420051"/>
    <lineage>
        <taxon>Viruses</taxon>
        <taxon>Varidnaviria</taxon>
        <taxon>Bamfordvirae</taxon>
        <taxon>Nucleocytoviricota</taxon>
        <taxon>Megaviricetes</taxon>
        <taxon>Imitervirales</taxon>
        <taxon>Mimiviridae</taxon>
        <taxon>Klosneuvirinae</taxon>
        <taxon>Yasminevirus</taxon>
        <taxon>Yasminevirus saudimassiliense</taxon>
    </lineage>
</organism>
<keyword evidence="5" id="KW-1185">Reference proteome</keyword>
<feature type="region of interest" description="Disordered" evidence="1">
    <location>
        <begin position="68"/>
        <end position="106"/>
    </location>
</feature>
<dbReference type="SUPFAM" id="SSF58038">
    <property type="entry name" value="SNARE fusion complex"/>
    <property type="match status" value="1"/>
</dbReference>
<feature type="domain" description="T-SNARE coiled-coil homology" evidence="3">
    <location>
        <begin position="131"/>
        <end position="185"/>
    </location>
</feature>
<keyword evidence="2" id="KW-0812">Transmembrane</keyword>
<gene>
    <name evidence="4" type="ORF">YASMINEVIRUS_105</name>
</gene>
<dbReference type="Gene3D" id="1.20.5.110">
    <property type="match status" value="1"/>
</dbReference>
<keyword evidence="2" id="KW-0472">Membrane</keyword>
<evidence type="ECO:0000313" key="5">
    <source>
        <dbReference type="Proteomes" id="UP000594342"/>
    </source>
</evidence>
<comment type="caution">
    <text evidence="4">The sequence shown here is derived from an EMBL/GenBank/DDBJ whole genome shotgun (WGS) entry which is preliminary data.</text>
</comment>
<protein>
    <submittedName>
        <fullName evidence="4">Putative T-snare protein</fullName>
    </submittedName>
</protein>
<dbReference type="EMBL" id="UPSH01000001">
    <property type="protein sequence ID" value="VBB17642.1"/>
    <property type="molecule type" value="Genomic_DNA"/>
</dbReference>
<proteinExistence type="predicted"/>
<feature type="compositionally biased region" description="Polar residues" evidence="1">
    <location>
        <begin position="22"/>
        <end position="39"/>
    </location>
</feature>
<name>A0A5K0U8C4_9VIRU</name>
<dbReference type="CDD" id="cd15841">
    <property type="entry name" value="SNARE_Qc"/>
    <property type="match status" value="1"/>
</dbReference>
<sequence>MDIKSVKQFFKEPLDTIRSKLQSVSSLPSKSGQGESFTITVPIDPNKTEGSSVIPEDELVLMPVVESDTKAKNVPKHKHGHSGREHRTLGKAGVTESSKHHRSGLLQDDSPLFEELVVQEINVDTTTVPTQELDDLIRDVRDVKEMSREIGKMLDVQQESIEKIEVNTEKTTDNLVKSEKELNMALKYKNDGIINVVGATGGALIGSIFGPPGALVGAVGGLATSLVINIVR</sequence>
<feature type="transmembrane region" description="Helical" evidence="2">
    <location>
        <begin position="215"/>
        <end position="231"/>
    </location>
</feature>